<keyword evidence="1" id="KW-0472">Membrane</keyword>
<keyword evidence="1" id="KW-0812">Transmembrane</keyword>
<accession>A0A1H9VF44</accession>
<name>A0A1H9VF44_9SPHI</name>
<feature type="transmembrane region" description="Helical" evidence="1">
    <location>
        <begin position="12"/>
        <end position="35"/>
    </location>
</feature>
<dbReference type="Proteomes" id="UP000199572">
    <property type="component" value="Unassembled WGS sequence"/>
</dbReference>
<evidence type="ECO:0008006" key="4">
    <source>
        <dbReference type="Google" id="ProtNLM"/>
    </source>
</evidence>
<evidence type="ECO:0000313" key="3">
    <source>
        <dbReference type="Proteomes" id="UP000199572"/>
    </source>
</evidence>
<proteinExistence type="predicted"/>
<evidence type="ECO:0000313" key="2">
    <source>
        <dbReference type="EMBL" id="SES20198.1"/>
    </source>
</evidence>
<dbReference type="OrthoDB" id="772240at2"/>
<organism evidence="2 3">
    <name type="scientific">Pedobacter rhizosphaerae</name>
    <dbReference type="NCBI Taxonomy" id="390241"/>
    <lineage>
        <taxon>Bacteria</taxon>
        <taxon>Pseudomonadati</taxon>
        <taxon>Bacteroidota</taxon>
        <taxon>Sphingobacteriia</taxon>
        <taxon>Sphingobacteriales</taxon>
        <taxon>Sphingobacteriaceae</taxon>
        <taxon>Pedobacter</taxon>
    </lineage>
</organism>
<dbReference type="AlphaFoldDB" id="A0A1H9VF44"/>
<keyword evidence="1" id="KW-1133">Transmembrane helix</keyword>
<sequence length="117" mass="12758">MKKKIPASTVIEVLIAMVIILVVFAIAMGLFSNVLSSGVSYRKVQAQNQLQVLSQEVINKGYVENTAVVVDSIDYQLSTETTENPSLSSLKIKASQHGKLLGEVKCLFKTKEGTNEN</sequence>
<gene>
    <name evidence="2" type="ORF">SAMN04488023_14215</name>
</gene>
<dbReference type="RefSeq" id="WP_139180248.1">
    <property type="nucleotide sequence ID" value="NZ_FOGG01000042.1"/>
</dbReference>
<evidence type="ECO:0000256" key="1">
    <source>
        <dbReference type="SAM" id="Phobius"/>
    </source>
</evidence>
<dbReference type="EMBL" id="FOGG01000042">
    <property type="protein sequence ID" value="SES20198.1"/>
    <property type="molecule type" value="Genomic_DNA"/>
</dbReference>
<keyword evidence="3" id="KW-1185">Reference proteome</keyword>
<reference evidence="3" key="1">
    <citation type="submission" date="2016-10" db="EMBL/GenBank/DDBJ databases">
        <authorList>
            <person name="Varghese N."/>
            <person name="Submissions S."/>
        </authorList>
    </citation>
    <scope>NUCLEOTIDE SEQUENCE [LARGE SCALE GENOMIC DNA]</scope>
    <source>
        <strain evidence="3">DSM 18610</strain>
    </source>
</reference>
<dbReference type="STRING" id="390241.SAMN04488023_14215"/>
<protein>
    <recommendedName>
        <fullName evidence="4">Prepilin-type N-terminal cleavage/methylation domain-containing protein</fullName>
    </recommendedName>
</protein>